<dbReference type="EMBL" id="CM017614">
    <property type="protein sequence ID" value="TYI29558.1"/>
    <property type="molecule type" value="Genomic_DNA"/>
</dbReference>
<accession>A0A5D2QMU8</accession>
<name>A0A5D2QMU8_GOSTO</name>
<sequence>MTPRFVDCLTVVNVRCWNCSHLLGEKFILYNHQNKVP</sequence>
<dbReference type="Proteomes" id="UP000322667">
    <property type="component" value="Chromosome A05"/>
</dbReference>
<protein>
    <recommendedName>
        <fullName evidence="3">Yippee domain-containing protein</fullName>
    </recommendedName>
</protein>
<organism evidence="1 2">
    <name type="scientific">Gossypium tomentosum</name>
    <name type="common">Hawaiian cotton</name>
    <name type="synonym">Gossypium sandvicense</name>
    <dbReference type="NCBI Taxonomy" id="34277"/>
    <lineage>
        <taxon>Eukaryota</taxon>
        <taxon>Viridiplantae</taxon>
        <taxon>Streptophyta</taxon>
        <taxon>Embryophyta</taxon>
        <taxon>Tracheophyta</taxon>
        <taxon>Spermatophyta</taxon>
        <taxon>Magnoliopsida</taxon>
        <taxon>eudicotyledons</taxon>
        <taxon>Gunneridae</taxon>
        <taxon>Pentapetalae</taxon>
        <taxon>rosids</taxon>
        <taxon>malvids</taxon>
        <taxon>Malvales</taxon>
        <taxon>Malvaceae</taxon>
        <taxon>Malvoideae</taxon>
        <taxon>Gossypium</taxon>
    </lineage>
</organism>
<evidence type="ECO:0000313" key="2">
    <source>
        <dbReference type="Proteomes" id="UP000322667"/>
    </source>
</evidence>
<evidence type="ECO:0008006" key="3">
    <source>
        <dbReference type="Google" id="ProtNLM"/>
    </source>
</evidence>
<reference evidence="1 2" key="1">
    <citation type="submission" date="2019-07" db="EMBL/GenBank/DDBJ databases">
        <title>WGS assembly of Gossypium tomentosum.</title>
        <authorList>
            <person name="Chen Z.J."/>
            <person name="Sreedasyam A."/>
            <person name="Ando A."/>
            <person name="Song Q."/>
            <person name="De L."/>
            <person name="Hulse-Kemp A."/>
            <person name="Ding M."/>
            <person name="Ye W."/>
            <person name="Kirkbride R."/>
            <person name="Jenkins J."/>
            <person name="Plott C."/>
            <person name="Lovell J."/>
            <person name="Lin Y.-M."/>
            <person name="Vaughn R."/>
            <person name="Liu B."/>
            <person name="Li W."/>
            <person name="Simpson S."/>
            <person name="Scheffler B."/>
            <person name="Saski C."/>
            <person name="Grover C."/>
            <person name="Hu G."/>
            <person name="Conover J."/>
            <person name="Carlson J."/>
            <person name="Shu S."/>
            <person name="Boston L."/>
            <person name="Williams M."/>
            <person name="Peterson D."/>
            <person name="Mcgee K."/>
            <person name="Jones D."/>
            <person name="Wendel J."/>
            <person name="Stelly D."/>
            <person name="Grimwood J."/>
            <person name="Schmutz J."/>
        </authorList>
    </citation>
    <scope>NUCLEOTIDE SEQUENCE [LARGE SCALE GENOMIC DNA]</scope>
    <source>
        <strain evidence="1">7179.01</strain>
    </source>
</reference>
<gene>
    <name evidence="1" type="ORF">ES332_A05G324400v1</name>
</gene>
<evidence type="ECO:0000313" key="1">
    <source>
        <dbReference type="EMBL" id="TYI29558.1"/>
    </source>
</evidence>
<keyword evidence="2" id="KW-1185">Reference proteome</keyword>
<proteinExistence type="predicted"/>
<dbReference type="AlphaFoldDB" id="A0A5D2QMU8"/>